<evidence type="ECO:0000313" key="14">
    <source>
        <dbReference type="EMBL" id="MBZ2385928.1"/>
    </source>
</evidence>
<keyword evidence="10 12" id="KW-0457">Lysine biosynthesis</keyword>
<evidence type="ECO:0000256" key="1">
    <source>
        <dbReference type="ARBA" id="ARBA00004896"/>
    </source>
</evidence>
<dbReference type="EC" id="1.4.1.16" evidence="4 12"/>
<dbReference type="InterPro" id="IPR036291">
    <property type="entry name" value="NAD(P)-bd_dom_sf"/>
</dbReference>
<dbReference type="Gene3D" id="3.30.360.10">
    <property type="entry name" value="Dihydrodipicolinate Reductase, domain 2"/>
    <property type="match status" value="1"/>
</dbReference>
<feature type="domain" description="Meso-diaminopimelate D-dehydrogenase C-terminal" evidence="13">
    <location>
        <begin position="114"/>
        <end position="267"/>
    </location>
</feature>
<dbReference type="RefSeq" id="WP_223417728.1">
    <property type="nucleotide sequence ID" value="NZ_JAIPME010000002.1"/>
</dbReference>
<keyword evidence="15" id="KW-1185">Reference proteome</keyword>
<dbReference type="SUPFAM" id="SSF51735">
    <property type="entry name" value="NAD(P)-binding Rossmann-fold domains"/>
    <property type="match status" value="1"/>
</dbReference>
<evidence type="ECO:0000256" key="11">
    <source>
        <dbReference type="ARBA" id="ARBA00052023"/>
    </source>
</evidence>
<dbReference type="InterPro" id="IPR032094">
    <property type="entry name" value="Meso-DAP_DH_C"/>
</dbReference>
<dbReference type="NCBIfam" id="TIGR01921">
    <property type="entry name" value="DAP-DH"/>
    <property type="match status" value="1"/>
</dbReference>
<evidence type="ECO:0000256" key="12">
    <source>
        <dbReference type="PIRNR" id="PIRNR025648"/>
    </source>
</evidence>
<evidence type="ECO:0000256" key="9">
    <source>
        <dbReference type="ARBA" id="ARBA00023002"/>
    </source>
</evidence>
<dbReference type="CDD" id="cd02270">
    <property type="entry name" value="meso-DAPDH_N"/>
    <property type="match status" value="1"/>
</dbReference>
<keyword evidence="8 12" id="KW-0220">Diaminopimelate biosynthesis</keyword>
<dbReference type="SUPFAM" id="SSF55347">
    <property type="entry name" value="Glyceraldehyde-3-phosphate dehydrogenase-like, C-terminal domain"/>
    <property type="match status" value="1"/>
</dbReference>
<keyword evidence="6 12" id="KW-0028">Amino-acid biosynthesis</keyword>
<evidence type="ECO:0000256" key="7">
    <source>
        <dbReference type="ARBA" id="ARBA00022857"/>
    </source>
</evidence>
<keyword evidence="9 12" id="KW-0560">Oxidoreductase</keyword>
<comment type="pathway">
    <text evidence="1 12">Amino-acid biosynthesis; L-lysine biosynthesis via DAP pathway; DL-2,6-diaminopimelate from (S)-tetrahydrodipicolinate: step 1/1.</text>
</comment>
<name>A0ABS7SWL8_9FIRM</name>
<comment type="similarity">
    <text evidence="2 12">Belongs to the diaminopimelate dehydrogenase family.</text>
</comment>
<dbReference type="PIRSF" id="PIRSF025648">
    <property type="entry name" value="DDH"/>
    <property type="match status" value="1"/>
</dbReference>
<dbReference type="InterPro" id="IPR010190">
    <property type="entry name" value="Diaminopimelate_DH_Ddh"/>
</dbReference>
<sequence>MIRVGIVGYGNLGRSVKKGIDAISDMEVAGIFSRRKLDIDLYRPLENINEYKDQIDLLILCGSSDKDILSQGPELLKSFNTLDSFDNHAKIKDYFHEMDNIGKENGNLALISTGWDPGLFSLNRIIGQAVLPDGKYFTLWGKGVSQGHSAAVRSIDGVLDATQYTIPKPEILDKIRKDEEFDFDSHKAHLREVYAVVEDGADRKIIEEKIKTMPDYFAPYETFVHFISQEDLDKNHKKMVHGGHVIRRGKASGEGNALMEFNLDLESNPDFTAAVDIAYARALYRLAKEGKKGAITVLDVAPKYLSEESYDSLLNFI</sequence>
<dbReference type="EMBL" id="JAIPME010000002">
    <property type="protein sequence ID" value="MBZ2385928.1"/>
    <property type="molecule type" value="Genomic_DNA"/>
</dbReference>
<evidence type="ECO:0000256" key="10">
    <source>
        <dbReference type="ARBA" id="ARBA00023154"/>
    </source>
</evidence>
<dbReference type="GO" id="GO:0047850">
    <property type="term" value="F:diaminopimelate dehydrogenase activity"/>
    <property type="evidence" value="ECO:0007669"/>
    <property type="project" value="UniProtKB-EC"/>
</dbReference>
<gene>
    <name evidence="14" type="ORF">K8P03_01225</name>
</gene>
<evidence type="ECO:0000256" key="5">
    <source>
        <dbReference type="ARBA" id="ARBA00021654"/>
    </source>
</evidence>
<comment type="function">
    <text evidence="12">Catalyzes the reversible NADPH-dependent reductive amination of L-2-amino-6-oxopimelate, the acyclic form of L-tetrahydrodipicolinate, to generate the meso compound, D,L-2,6-diaminopimelate.</text>
</comment>
<proteinExistence type="inferred from homology"/>
<evidence type="ECO:0000256" key="2">
    <source>
        <dbReference type="ARBA" id="ARBA00007442"/>
    </source>
</evidence>
<dbReference type="Gene3D" id="3.40.50.720">
    <property type="entry name" value="NAD(P)-binding Rossmann-like Domain"/>
    <property type="match status" value="1"/>
</dbReference>
<dbReference type="Proteomes" id="UP000734271">
    <property type="component" value="Unassembled WGS sequence"/>
</dbReference>
<evidence type="ECO:0000256" key="3">
    <source>
        <dbReference type="ARBA" id="ARBA00011738"/>
    </source>
</evidence>
<dbReference type="Pfam" id="PF16654">
    <property type="entry name" value="DAPDH_C"/>
    <property type="match status" value="1"/>
</dbReference>
<comment type="caution">
    <text evidence="14">The sequence shown here is derived from an EMBL/GenBank/DDBJ whole genome shotgun (WGS) entry which is preliminary data.</text>
</comment>
<accession>A0ABS7SWL8</accession>
<evidence type="ECO:0000256" key="8">
    <source>
        <dbReference type="ARBA" id="ARBA00022915"/>
    </source>
</evidence>
<reference evidence="14 15" key="1">
    <citation type="submission" date="2021-08" db="EMBL/GenBank/DDBJ databases">
        <title>FDA dAtabase for Regulatory Grade micrObial Sequences (FDA-ARGOS): Supporting development and validation of Infectious Disease Dx tests.</title>
        <authorList>
            <person name="Sproer C."/>
            <person name="Gronow S."/>
            <person name="Severitt S."/>
            <person name="Schroder I."/>
            <person name="Tallon L."/>
            <person name="Sadzewicz L."/>
            <person name="Zhao X."/>
            <person name="Boylan J."/>
            <person name="Ott S."/>
            <person name="Bowen H."/>
            <person name="Vavikolanu K."/>
            <person name="Hazen T."/>
            <person name="Aluvathingal J."/>
            <person name="Nadendla S."/>
            <person name="Lowell S."/>
            <person name="Myers T."/>
            <person name="Yan Y."/>
            <person name="Sichtig H."/>
        </authorList>
    </citation>
    <scope>NUCLEOTIDE SEQUENCE [LARGE SCALE GENOMIC DNA]</scope>
    <source>
        <strain evidence="14 15">FDAARGOS_1460</strain>
    </source>
</reference>
<evidence type="ECO:0000256" key="4">
    <source>
        <dbReference type="ARBA" id="ARBA00012080"/>
    </source>
</evidence>
<protein>
    <recommendedName>
        <fullName evidence="5 12">Meso-diaminopimelate D-dehydrogenase</fullName>
        <shortName evidence="12">DAPDH</shortName>
        <shortName evidence="12">Meso-DAP dehydrogenase</shortName>
        <ecNumber evidence="4 12">1.4.1.16</ecNumber>
    </recommendedName>
</protein>
<organism evidence="14 15">
    <name type="scientific">Anaerococcus murdochii</name>
    <dbReference type="NCBI Taxonomy" id="411577"/>
    <lineage>
        <taxon>Bacteria</taxon>
        <taxon>Bacillati</taxon>
        <taxon>Bacillota</taxon>
        <taxon>Tissierellia</taxon>
        <taxon>Tissierellales</taxon>
        <taxon>Peptoniphilaceae</taxon>
        <taxon>Anaerococcus</taxon>
    </lineage>
</organism>
<evidence type="ECO:0000313" key="15">
    <source>
        <dbReference type="Proteomes" id="UP000734271"/>
    </source>
</evidence>
<comment type="catalytic activity">
    <reaction evidence="11 12">
        <text>meso-2,6-diaminopimelate + NADP(+) + H2O = (S)-2-amino-6-oxoheptanedioate + NH4(+) + NADPH + H(+)</text>
        <dbReference type="Rhea" id="RHEA:13561"/>
        <dbReference type="ChEBI" id="CHEBI:15377"/>
        <dbReference type="ChEBI" id="CHEBI:15378"/>
        <dbReference type="ChEBI" id="CHEBI:28938"/>
        <dbReference type="ChEBI" id="CHEBI:57783"/>
        <dbReference type="ChEBI" id="CHEBI:57791"/>
        <dbReference type="ChEBI" id="CHEBI:58349"/>
        <dbReference type="ChEBI" id="CHEBI:58556"/>
        <dbReference type="EC" id="1.4.1.16"/>
    </reaction>
</comment>
<keyword evidence="7 12" id="KW-0521">NADP</keyword>
<comment type="subunit">
    <text evidence="3 12">Homodimer.</text>
</comment>
<evidence type="ECO:0000256" key="6">
    <source>
        <dbReference type="ARBA" id="ARBA00022605"/>
    </source>
</evidence>
<evidence type="ECO:0000259" key="13">
    <source>
        <dbReference type="Pfam" id="PF16654"/>
    </source>
</evidence>